<accession>B1I0Q8</accession>
<keyword evidence="1" id="KW-0614">Plasmid</keyword>
<dbReference type="EnsemblBacteria" id="ACA42417">
    <property type="protein sequence ID" value="ACA42417"/>
    <property type="gene ID" value="Bsph_p189"/>
</dbReference>
<dbReference type="SUPFAM" id="SSF46785">
    <property type="entry name" value="Winged helix' DNA-binding domain"/>
    <property type="match status" value="1"/>
</dbReference>
<name>B1I0Q8_LYSSC</name>
<evidence type="ECO:0000313" key="2">
    <source>
        <dbReference type="Proteomes" id="UP000002164"/>
    </source>
</evidence>
<evidence type="ECO:0000313" key="1">
    <source>
        <dbReference type="EMBL" id="ACA42417.1"/>
    </source>
</evidence>
<dbReference type="EMBL" id="CP000818">
    <property type="protein sequence ID" value="ACA42417.1"/>
    <property type="molecule type" value="Genomic_DNA"/>
</dbReference>
<sequence length="106" mass="12364">MNLLEEMFFEMLAENLSNESKWFLVILEQESPNLVNKELLWEKVNDLYSKAKKSEESLIKSRYVLDIHTARLEGAGLVKVERIGQIRMYSITAIGLKLLKYLKSKD</sequence>
<protein>
    <recommendedName>
        <fullName evidence="3">Transcriptional regulator</fullName>
    </recommendedName>
</protein>
<dbReference type="Proteomes" id="UP000002164">
    <property type="component" value="Plasmid pBsph"/>
</dbReference>
<proteinExistence type="predicted"/>
<organism evidence="1 2">
    <name type="scientific">Lysinibacillus sphaericus (strain C3-41)</name>
    <dbReference type="NCBI Taxonomy" id="444177"/>
    <lineage>
        <taxon>Bacteria</taxon>
        <taxon>Bacillati</taxon>
        <taxon>Bacillota</taxon>
        <taxon>Bacilli</taxon>
        <taxon>Bacillales</taxon>
        <taxon>Bacillaceae</taxon>
        <taxon>Lysinibacillus</taxon>
    </lineage>
</organism>
<evidence type="ECO:0008006" key="3">
    <source>
        <dbReference type="Google" id="ProtNLM"/>
    </source>
</evidence>
<dbReference type="InterPro" id="IPR036390">
    <property type="entry name" value="WH_DNA-bd_sf"/>
</dbReference>
<gene>
    <name evidence="1" type="ordered locus">Bsph_p189</name>
</gene>
<dbReference type="KEGG" id="lsp:Bsph_p189"/>
<geneLocation type="plasmid" evidence="1 2">
    <name>pBsph</name>
</geneLocation>
<reference evidence="1 2" key="1">
    <citation type="journal article" date="2008" name="J. Bacteriol.">
        <title>Complete genome sequence of the mosquitocidal bacterium Bacillus sphaericus C3-41 and comparison with those of closely related Bacillus species.</title>
        <authorList>
            <person name="Hu X."/>
            <person name="Fan W."/>
            <person name="Han B."/>
            <person name="Liu H."/>
            <person name="Zheng D."/>
            <person name="Li Q."/>
            <person name="Dong W."/>
            <person name="Yan J."/>
            <person name="Gao M."/>
            <person name="Berry C."/>
            <person name="Yuan Z."/>
        </authorList>
    </citation>
    <scope>NUCLEOTIDE SEQUENCE [LARGE SCALE GENOMIC DNA]</scope>
    <source>
        <strain evidence="1 2">C3-41</strain>
        <plasmid evidence="1 2">pBsph</plasmid>
    </source>
</reference>
<dbReference type="AlphaFoldDB" id="B1I0Q8"/>
<dbReference type="HOGENOM" id="CLU_2091885_0_0_9"/>